<reference evidence="5 7" key="1">
    <citation type="journal article" date="2014" name="ISME J.">
        <title>Trehalose/2-sulfotrehalose biosynthesis and glycine-betaine uptake are widely spread mechanisms for osmoadaptation in the Halobacteriales.</title>
        <authorList>
            <person name="Youssef N.H."/>
            <person name="Savage-Ashlock K.N."/>
            <person name="McCully A.L."/>
            <person name="Luedtke B."/>
            <person name="Shaw E.I."/>
            <person name="Hoff W.D."/>
            <person name="Elshahed M.S."/>
        </authorList>
    </citation>
    <scope>NUCLEOTIDE SEQUENCE [LARGE SCALE GENOMIC DNA]</scope>
    <source>
        <strain evidence="5 7">DX253</strain>
    </source>
</reference>
<dbReference type="InterPro" id="IPR056433">
    <property type="entry name" value="DmsR-like_N"/>
</dbReference>
<dbReference type="STRING" id="797209.GCA_000376445_03500"/>
<reference evidence="8" key="2">
    <citation type="submission" date="2016-11" db="EMBL/GenBank/DDBJ databases">
        <authorList>
            <person name="Varghese N."/>
            <person name="Submissions S."/>
        </authorList>
    </citation>
    <scope>NUCLEOTIDE SEQUENCE [LARGE SCALE GENOMIC DNA]</scope>
    <source>
        <strain evidence="8">DX253</strain>
    </source>
</reference>
<dbReference type="AlphaFoldDB" id="E7QW02"/>
<keyword evidence="2" id="KW-0804">Transcription</keyword>
<feature type="domain" description="HTH bat-type" evidence="3">
    <location>
        <begin position="155"/>
        <end position="206"/>
    </location>
</feature>
<organism evidence="5 7">
    <name type="scientific">Haladaptatus paucihalophilus DX253</name>
    <dbReference type="NCBI Taxonomy" id="797209"/>
    <lineage>
        <taxon>Archaea</taxon>
        <taxon>Methanobacteriati</taxon>
        <taxon>Methanobacteriota</taxon>
        <taxon>Stenosarchaea group</taxon>
        <taxon>Halobacteria</taxon>
        <taxon>Halobacteriales</taxon>
        <taxon>Haladaptataceae</taxon>
        <taxon>Haladaptatus</taxon>
    </lineage>
</organism>
<evidence type="ECO:0000259" key="4">
    <source>
        <dbReference type="Pfam" id="PF24277"/>
    </source>
</evidence>
<feature type="domain" description="DmsR-like N-terminal" evidence="4">
    <location>
        <begin position="1"/>
        <end position="139"/>
    </location>
</feature>
<proteinExistence type="predicted"/>
<dbReference type="EMBL" id="AEMG01000015">
    <property type="protein sequence ID" value="EFW91415.1"/>
    <property type="molecule type" value="Genomic_DNA"/>
</dbReference>
<evidence type="ECO:0000256" key="1">
    <source>
        <dbReference type="ARBA" id="ARBA00023015"/>
    </source>
</evidence>
<dbReference type="PANTHER" id="PTHR34236">
    <property type="entry name" value="DIMETHYL SULFOXIDE REDUCTASE TRANSCRIPTIONAL ACTIVATOR"/>
    <property type="match status" value="1"/>
</dbReference>
<gene>
    <name evidence="6" type="ORF">SAMN05444342_2706</name>
    <name evidence="5" type="ORF">ZOD2009_14951</name>
</gene>
<evidence type="ECO:0000256" key="2">
    <source>
        <dbReference type="ARBA" id="ARBA00023163"/>
    </source>
</evidence>
<dbReference type="OrthoDB" id="168808at2157"/>
<dbReference type="Pfam" id="PF04967">
    <property type="entry name" value="HTH_10"/>
    <property type="match status" value="1"/>
</dbReference>
<evidence type="ECO:0000313" key="6">
    <source>
        <dbReference type="EMBL" id="SHL00340.1"/>
    </source>
</evidence>
<dbReference type="PANTHER" id="PTHR34236:SF1">
    <property type="entry name" value="DIMETHYL SULFOXIDE REDUCTASE TRANSCRIPTIONAL ACTIVATOR"/>
    <property type="match status" value="1"/>
</dbReference>
<dbReference type="Proteomes" id="UP000184203">
    <property type="component" value="Unassembled WGS sequence"/>
</dbReference>
<keyword evidence="1" id="KW-0805">Transcription regulation</keyword>
<dbReference type="RefSeq" id="WP_007981106.1">
    <property type="nucleotide sequence ID" value="NZ_AEMG01000015.1"/>
</dbReference>
<evidence type="ECO:0000313" key="8">
    <source>
        <dbReference type="Proteomes" id="UP000184203"/>
    </source>
</evidence>
<dbReference type="GeneID" id="300004719"/>
<accession>E7QW02</accession>
<reference evidence="6" key="3">
    <citation type="submission" date="2016-11" db="EMBL/GenBank/DDBJ databases">
        <authorList>
            <person name="Jaros S."/>
            <person name="Januszkiewicz K."/>
            <person name="Wedrychowicz H."/>
        </authorList>
    </citation>
    <scope>NUCLEOTIDE SEQUENCE [LARGE SCALE GENOMIC DNA]</scope>
    <source>
        <strain evidence="6">DX253</strain>
    </source>
</reference>
<evidence type="ECO:0000259" key="3">
    <source>
        <dbReference type="Pfam" id="PF04967"/>
    </source>
</evidence>
<keyword evidence="8" id="KW-1185">Reference proteome</keyword>
<evidence type="ECO:0000313" key="7">
    <source>
        <dbReference type="Proteomes" id="UP000003751"/>
    </source>
</evidence>
<dbReference type="InterPro" id="IPR007050">
    <property type="entry name" value="HTH_bacterioopsin"/>
</dbReference>
<evidence type="ECO:0000313" key="5">
    <source>
        <dbReference type="EMBL" id="EFW91415.1"/>
    </source>
</evidence>
<protein>
    <submittedName>
        <fullName evidence="5">Bacterio-opsin activator-like protein</fullName>
    </submittedName>
</protein>
<dbReference type="PATRIC" id="fig|797209.4.peg.2949"/>
<dbReference type="Pfam" id="PF24277">
    <property type="entry name" value="DmsR_N"/>
    <property type="match status" value="1"/>
</dbReference>
<dbReference type="Proteomes" id="UP000003751">
    <property type="component" value="Unassembled WGS sequence"/>
</dbReference>
<dbReference type="EMBL" id="FRAN01000004">
    <property type="protein sequence ID" value="SHL00340.1"/>
    <property type="molecule type" value="Genomic_DNA"/>
</dbReference>
<sequence>MVSGIHVQLAVSDADGCPVSSISEEFEIESLSVAQHATRTATEVVGELTVDRSDDAGTEPEAAEEVFVDETKSVYRYTHDNECPCQRVPSHGCPVRTLRADSGRLIVSFIAPDLETLRGVVTDLRSCCEGVTVNRLTRSAATDERSLLFVDRTAFTDRQYEALETAHEMGYFDSPKGTTAEEVATEIGISVATFLEHLSVAQTKLLDQILST</sequence>
<name>E7QW02_HALPU</name>
<dbReference type="eggNOG" id="arCOG02280">
    <property type="taxonomic scope" value="Archaea"/>
</dbReference>